<dbReference type="EMBL" id="MU069668">
    <property type="protein sequence ID" value="KAF5836262.1"/>
    <property type="molecule type" value="Genomic_DNA"/>
</dbReference>
<evidence type="ECO:0000313" key="3">
    <source>
        <dbReference type="Proteomes" id="UP000815325"/>
    </source>
</evidence>
<reference evidence="2" key="1">
    <citation type="submission" date="2017-08" db="EMBL/GenBank/DDBJ databases">
        <authorList>
            <person name="Polle J.E."/>
            <person name="Barry K."/>
            <person name="Cushman J."/>
            <person name="Schmutz J."/>
            <person name="Tran D."/>
            <person name="Hathwaick L.T."/>
            <person name="Yim W.C."/>
            <person name="Jenkins J."/>
            <person name="Mckie-Krisberg Z.M."/>
            <person name="Prochnik S."/>
            <person name="Lindquist E."/>
            <person name="Dockter R.B."/>
            <person name="Adam C."/>
            <person name="Molina H."/>
            <person name="Bunkerborg J."/>
            <person name="Jin E."/>
            <person name="Buchheim M."/>
            <person name="Magnuson J."/>
        </authorList>
    </citation>
    <scope>NUCLEOTIDE SEQUENCE</scope>
    <source>
        <strain evidence="2">CCAP 19/18</strain>
    </source>
</reference>
<feature type="region of interest" description="Disordered" evidence="1">
    <location>
        <begin position="43"/>
        <end position="68"/>
    </location>
</feature>
<proteinExistence type="predicted"/>
<evidence type="ECO:0000313" key="2">
    <source>
        <dbReference type="EMBL" id="KAF5836262.1"/>
    </source>
</evidence>
<feature type="compositionally biased region" description="Polar residues" evidence="1">
    <location>
        <begin position="49"/>
        <end position="68"/>
    </location>
</feature>
<organism evidence="2 3">
    <name type="scientific">Dunaliella salina</name>
    <name type="common">Green alga</name>
    <name type="synonym">Protococcus salinus</name>
    <dbReference type="NCBI Taxonomy" id="3046"/>
    <lineage>
        <taxon>Eukaryota</taxon>
        <taxon>Viridiplantae</taxon>
        <taxon>Chlorophyta</taxon>
        <taxon>core chlorophytes</taxon>
        <taxon>Chlorophyceae</taxon>
        <taxon>CS clade</taxon>
        <taxon>Chlamydomonadales</taxon>
        <taxon>Dunaliellaceae</taxon>
        <taxon>Dunaliella</taxon>
    </lineage>
</organism>
<accession>A0ABQ7GNR8</accession>
<dbReference type="Proteomes" id="UP000815325">
    <property type="component" value="Unassembled WGS sequence"/>
</dbReference>
<name>A0ABQ7GNR8_DUNSA</name>
<evidence type="ECO:0008006" key="4">
    <source>
        <dbReference type="Google" id="ProtNLM"/>
    </source>
</evidence>
<keyword evidence="3" id="KW-1185">Reference proteome</keyword>
<protein>
    <recommendedName>
        <fullName evidence="4">Encoded protein</fullName>
    </recommendedName>
</protein>
<sequence>MSLLPGGPWGSLPVHLSTLGVSQNTLSAARYQQDVPYAHKLAEAKKSVSKQPAKSGSAPSDARSNSHIPSRYQVPLHLIPVELHGRPVSTGTLFHQVQHRSGQAGESARISPPRGALHFVPGTATTKPLLQELDFQAMADSSVGGSGLPRPYGRFTGE</sequence>
<feature type="non-terminal residue" evidence="2">
    <location>
        <position position="158"/>
    </location>
</feature>
<gene>
    <name evidence="2" type="ORF">DUNSADRAFT_6214</name>
</gene>
<evidence type="ECO:0000256" key="1">
    <source>
        <dbReference type="SAM" id="MobiDB-lite"/>
    </source>
</evidence>
<comment type="caution">
    <text evidence="2">The sequence shown here is derived from an EMBL/GenBank/DDBJ whole genome shotgun (WGS) entry which is preliminary data.</text>
</comment>